<dbReference type="GeneID" id="9834153"/>
<evidence type="ECO:0000313" key="2">
    <source>
        <dbReference type="EMBL" id="CEF97410.1"/>
    </source>
</evidence>
<dbReference type="KEGG" id="ota:OT_ostta04g00270"/>
<feature type="compositionally biased region" description="Basic and acidic residues" evidence="1">
    <location>
        <begin position="298"/>
        <end position="307"/>
    </location>
</feature>
<organism evidence="2 3">
    <name type="scientific">Ostreococcus tauri</name>
    <name type="common">Marine green alga</name>
    <dbReference type="NCBI Taxonomy" id="70448"/>
    <lineage>
        <taxon>Eukaryota</taxon>
        <taxon>Viridiplantae</taxon>
        <taxon>Chlorophyta</taxon>
        <taxon>Mamiellophyceae</taxon>
        <taxon>Mamiellales</taxon>
        <taxon>Bathycoccaceae</taxon>
        <taxon>Ostreococcus</taxon>
    </lineage>
</organism>
<dbReference type="AlphaFoldDB" id="A0A090LZJ8"/>
<evidence type="ECO:0000313" key="3">
    <source>
        <dbReference type="Proteomes" id="UP000009170"/>
    </source>
</evidence>
<feature type="region of interest" description="Disordered" evidence="1">
    <location>
        <begin position="1"/>
        <end position="38"/>
    </location>
</feature>
<dbReference type="InParanoid" id="A0A090LZJ8"/>
<evidence type="ECO:0000256" key="1">
    <source>
        <dbReference type="SAM" id="MobiDB-lite"/>
    </source>
</evidence>
<sequence length="346" mass="37491">MSFLTRLARRARAETASTASEAPRGTSSTLPRTYDAAIEDGDARARARTCDERARGLGRETADVFVEACARAGRHALEGATRGAENVAELTAMLASAQEGLAREVEEARGALERELSGARASASGGADKAKRAVRACLERCDALRMNAIPRIKELAARASAEEAQVSRKFLTEWTALDEACRETFTRMVDFDRYVAQEATRVDVVPLALCALVEEVLGSSGGMISQEERAKILETFETECVMAMARRISVLPKSASPHEKVGANPMRNANMSPTSASPPPVAAVPSPQKAPGRVASDSIRRAERERTAKELASQLKGFFASRIVDDHDLDRELDEVVDDFLRDDAR</sequence>
<reference evidence="3" key="1">
    <citation type="journal article" date="2006" name="Proc. Natl. Acad. Sci. U.S.A.">
        <title>Genome analysis of the smallest free-living eukaryote Ostreococcus tauri unveils many unique features.</title>
        <authorList>
            <person name="Derelle E."/>
            <person name="Ferraz C."/>
            <person name="Rombauts S."/>
            <person name="Rouze P."/>
            <person name="Worden A.Z."/>
            <person name="Robbens S."/>
            <person name="Partensky F."/>
            <person name="Degroeve S."/>
            <person name="Echeynie S."/>
            <person name="Cooke R."/>
            <person name="Saeys Y."/>
            <person name="Wuyts J."/>
            <person name="Jabbari K."/>
            <person name="Bowler C."/>
            <person name="Panaud O."/>
            <person name="Piegu B."/>
            <person name="Ball S.G."/>
            <person name="Ral J.-P."/>
            <person name="Bouget F.-Y."/>
            <person name="Piganeau G."/>
            <person name="De Baets B."/>
            <person name="Picard A."/>
            <person name="Delseny M."/>
            <person name="Demaille J."/>
            <person name="Van de Peer Y."/>
            <person name="Moreau H."/>
        </authorList>
    </citation>
    <scope>NUCLEOTIDE SEQUENCE [LARGE SCALE GENOMIC DNA]</scope>
    <source>
        <strain evidence="3">OTTH 0595 / CCAP 157/2 / RCC745</strain>
    </source>
</reference>
<dbReference type="Proteomes" id="UP000009170">
    <property type="component" value="Unassembled WGS sequence"/>
</dbReference>
<gene>
    <name evidence="2" type="ORF">OT_ostta04g00270</name>
</gene>
<reference evidence="2 3" key="2">
    <citation type="journal article" date="2014" name="BMC Genomics">
        <title>An improved genome of the model marine alga Ostreococcus tauri unfolds by assessing Illumina de novo assemblies.</title>
        <authorList>
            <person name="Blanc-Mathieu R."/>
            <person name="Verhelst B."/>
            <person name="Derelle E."/>
            <person name="Rombauts S."/>
            <person name="Bouget F.Y."/>
            <person name="Carre I."/>
            <person name="Chateau A."/>
            <person name="Eyre-Walker A."/>
            <person name="Grimsley N."/>
            <person name="Moreau H."/>
            <person name="Piegu B."/>
            <person name="Rivals E."/>
            <person name="Schackwitz W."/>
            <person name="Van de Peer Y."/>
            <person name="Piganeau G."/>
        </authorList>
    </citation>
    <scope>NUCLEOTIDE SEQUENCE [LARGE SCALE GENOMIC DNA]</scope>
    <source>
        <strain evidence="3">OTTH 0595 / CCAP 157/2 / RCC745</strain>
    </source>
</reference>
<feature type="region of interest" description="Disordered" evidence="1">
    <location>
        <begin position="254"/>
        <end position="307"/>
    </location>
</feature>
<accession>A0A090LZJ8</accession>
<dbReference type="RefSeq" id="XP_003078548.2">
    <property type="nucleotide sequence ID" value="XM_003078500.2"/>
</dbReference>
<proteinExistence type="predicted"/>
<protein>
    <submittedName>
        <fullName evidence="2">Unnamed product</fullName>
    </submittedName>
</protein>
<dbReference type="OrthoDB" id="10644341at2759"/>
<keyword evidence="3" id="KW-1185">Reference proteome</keyword>
<dbReference type="EMBL" id="CAID01000004">
    <property type="protein sequence ID" value="CEF97410.1"/>
    <property type="molecule type" value="Genomic_DNA"/>
</dbReference>
<comment type="caution">
    <text evidence="2">The sequence shown here is derived from an EMBL/GenBank/DDBJ whole genome shotgun (WGS) entry which is preliminary data.</text>
</comment>
<name>A0A090LZJ8_OSTTA</name>